<reference evidence="5 6" key="1">
    <citation type="submission" date="2020-01" db="EMBL/GenBank/DDBJ databases">
        <title>Genetics and antimicrobial susceptibilities of Nocardia species isolated from the soil; a comparison with species isolated from humans.</title>
        <authorList>
            <person name="Carrasco G."/>
            <person name="Monzon S."/>
            <person name="Sansegundo M."/>
            <person name="Garcia E."/>
            <person name="Garrido N."/>
            <person name="Medina M.J."/>
            <person name="Villalon P."/>
            <person name="Ramirez-Arocha A.C."/>
            <person name="Jimenez P."/>
            <person name="Cuesta I."/>
            <person name="Valdezate S."/>
        </authorList>
    </citation>
    <scope>NUCLEOTIDE SEQUENCE [LARGE SCALE GENOMIC DNA]</scope>
    <source>
        <strain evidence="5 6">CNM20110649</strain>
    </source>
</reference>
<keyword evidence="3" id="KW-0597">Phosphoprotein</keyword>
<dbReference type="PROSITE" id="PS00455">
    <property type="entry name" value="AMP_BINDING"/>
    <property type="match status" value="3"/>
</dbReference>
<dbReference type="InterPro" id="IPR020806">
    <property type="entry name" value="PKS_PP-bd"/>
</dbReference>
<keyword evidence="6" id="KW-1185">Reference proteome</keyword>
<dbReference type="EMBL" id="JAAGUX010000033">
    <property type="protein sequence ID" value="NEW57619.1"/>
    <property type="molecule type" value="Genomic_DNA"/>
</dbReference>
<dbReference type="Gene3D" id="2.30.38.10">
    <property type="entry name" value="Luciferase, Domain 3"/>
    <property type="match status" value="3"/>
</dbReference>
<dbReference type="PROSITE" id="PS50075">
    <property type="entry name" value="CARRIER"/>
    <property type="match status" value="3"/>
</dbReference>
<dbReference type="SMART" id="SM00824">
    <property type="entry name" value="PKS_TE"/>
    <property type="match status" value="1"/>
</dbReference>
<protein>
    <submittedName>
        <fullName evidence="5">Amino acid adenylation domain-containing protein</fullName>
    </submittedName>
</protein>
<keyword evidence="2" id="KW-0596">Phosphopantetheine</keyword>
<organism evidence="5 6">
    <name type="scientific">Nocardia cyriacigeorgica</name>
    <dbReference type="NCBI Taxonomy" id="135487"/>
    <lineage>
        <taxon>Bacteria</taxon>
        <taxon>Bacillati</taxon>
        <taxon>Actinomycetota</taxon>
        <taxon>Actinomycetes</taxon>
        <taxon>Mycobacteriales</taxon>
        <taxon>Nocardiaceae</taxon>
        <taxon>Nocardia</taxon>
    </lineage>
</organism>
<dbReference type="Proteomes" id="UP000470876">
    <property type="component" value="Unassembled WGS sequence"/>
</dbReference>
<dbReference type="InterPro" id="IPR010071">
    <property type="entry name" value="AA_adenyl_dom"/>
</dbReference>
<dbReference type="SUPFAM" id="SSF52777">
    <property type="entry name" value="CoA-dependent acyltransferases"/>
    <property type="match status" value="5"/>
</dbReference>
<dbReference type="PROSITE" id="PS00012">
    <property type="entry name" value="PHOSPHOPANTETHEINE"/>
    <property type="match status" value="2"/>
</dbReference>
<dbReference type="InterPro" id="IPR000873">
    <property type="entry name" value="AMP-dep_synth/lig_dom"/>
</dbReference>
<dbReference type="Pfam" id="PF00550">
    <property type="entry name" value="PP-binding"/>
    <property type="match status" value="3"/>
</dbReference>
<dbReference type="CDD" id="cd19540">
    <property type="entry name" value="LCL_NRPS-like"/>
    <property type="match status" value="2"/>
</dbReference>
<dbReference type="InterPro" id="IPR029058">
    <property type="entry name" value="AB_hydrolase_fold"/>
</dbReference>
<comment type="cofactor">
    <cofactor evidence="1">
        <name>pantetheine 4'-phosphate</name>
        <dbReference type="ChEBI" id="CHEBI:47942"/>
    </cofactor>
</comment>
<dbReference type="Pfam" id="PF00668">
    <property type="entry name" value="Condensation"/>
    <property type="match status" value="3"/>
</dbReference>
<dbReference type="InterPro" id="IPR001031">
    <property type="entry name" value="Thioesterase"/>
</dbReference>
<evidence type="ECO:0000256" key="2">
    <source>
        <dbReference type="ARBA" id="ARBA00022450"/>
    </source>
</evidence>
<dbReference type="NCBIfam" id="TIGR01733">
    <property type="entry name" value="AA-adenyl-dom"/>
    <property type="match status" value="3"/>
</dbReference>
<dbReference type="Gene3D" id="3.40.50.980">
    <property type="match status" value="6"/>
</dbReference>
<gene>
    <name evidence="5" type="ORF">GV794_18430</name>
</gene>
<dbReference type="InterPro" id="IPR045851">
    <property type="entry name" value="AMP-bd_C_sf"/>
</dbReference>
<evidence type="ECO:0000313" key="6">
    <source>
        <dbReference type="Proteomes" id="UP000470876"/>
    </source>
</evidence>
<dbReference type="InterPro" id="IPR020845">
    <property type="entry name" value="AMP-binding_CS"/>
</dbReference>
<dbReference type="Pfam" id="PF00501">
    <property type="entry name" value="AMP-binding"/>
    <property type="match status" value="3"/>
</dbReference>
<dbReference type="SMART" id="SM00823">
    <property type="entry name" value="PKS_PP"/>
    <property type="match status" value="3"/>
</dbReference>
<evidence type="ECO:0000259" key="4">
    <source>
        <dbReference type="PROSITE" id="PS50075"/>
    </source>
</evidence>
<dbReference type="Pfam" id="PF13193">
    <property type="entry name" value="AMP-binding_C"/>
    <property type="match status" value="3"/>
</dbReference>
<proteinExistence type="predicted"/>
<dbReference type="NCBIfam" id="NF003417">
    <property type="entry name" value="PRK04813.1"/>
    <property type="match status" value="3"/>
</dbReference>
<feature type="domain" description="Carrier" evidence="4">
    <location>
        <begin position="1822"/>
        <end position="1915"/>
    </location>
</feature>
<dbReference type="InterPro" id="IPR006162">
    <property type="entry name" value="Ppantetheine_attach_site"/>
</dbReference>
<dbReference type="InterPro" id="IPR025110">
    <property type="entry name" value="AMP-bd_C"/>
</dbReference>
<dbReference type="SUPFAM" id="SSF56801">
    <property type="entry name" value="Acetyl-CoA synthetase-like"/>
    <property type="match status" value="3"/>
</dbReference>
<accession>A0ABX0CM73</accession>
<dbReference type="Pfam" id="PF00975">
    <property type="entry name" value="Thioesterase"/>
    <property type="match status" value="1"/>
</dbReference>
<dbReference type="CDD" id="cd05930">
    <property type="entry name" value="A_NRPS"/>
    <property type="match status" value="1"/>
</dbReference>
<evidence type="ECO:0000256" key="3">
    <source>
        <dbReference type="ARBA" id="ARBA00022553"/>
    </source>
</evidence>
<dbReference type="InterPro" id="IPR023213">
    <property type="entry name" value="CAT-like_dom_sf"/>
</dbReference>
<dbReference type="PANTHER" id="PTHR45527">
    <property type="entry name" value="NONRIBOSOMAL PEPTIDE SYNTHETASE"/>
    <property type="match status" value="1"/>
</dbReference>
<dbReference type="InterPro" id="IPR020802">
    <property type="entry name" value="TesA-like"/>
</dbReference>
<dbReference type="InterPro" id="IPR001242">
    <property type="entry name" value="Condensation_dom"/>
</dbReference>
<feature type="domain" description="Carrier" evidence="4">
    <location>
        <begin position="778"/>
        <end position="853"/>
    </location>
</feature>
<feature type="domain" description="Carrier" evidence="4">
    <location>
        <begin position="2906"/>
        <end position="2984"/>
    </location>
</feature>
<evidence type="ECO:0000313" key="5">
    <source>
        <dbReference type="EMBL" id="NEW57619.1"/>
    </source>
</evidence>
<dbReference type="Gene3D" id="3.30.300.30">
    <property type="match status" value="3"/>
</dbReference>
<dbReference type="PANTHER" id="PTHR45527:SF1">
    <property type="entry name" value="FATTY ACID SYNTHASE"/>
    <property type="match status" value="1"/>
</dbReference>
<dbReference type="Gene3D" id="3.30.559.30">
    <property type="entry name" value="Nonribosomal peptide synthetase, condensation domain"/>
    <property type="match status" value="3"/>
</dbReference>
<dbReference type="SUPFAM" id="SSF47336">
    <property type="entry name" value="ACP-like"/>
    <property type="match status" value="3"/>
</dbReference>
<dbReference type="SUPFAM" id="SSF53474">
    <property type="entry name" value="alpha/beta-Hydrolases"/>
    <property type="match status" value="1"/>
</dbReference>
<comment type="caution">
    <text evidence="5">The sequence shown here is derived from an EMBL/GenBank/DDBJ whole genome shotgun (WGS) entry which is preliminary data.</text>
</comment>
<dbReference type="Gene3D" id="1.10.1200.10">
    <property type="entry name" value="ACP-like"/>
    <property type="match status" value="2"/>
</dbReference>
<dbReference type="InterPro" id="IPR009081">
    <property type="entry name" value="PP-bd_ACP"/>
</dbReference>
<dbReference type="Gene3D" id="3.40.50.1820">
    <property type="entry name" value="alpha/beta hydrolase"/>
    <property type="match status" value="1"/>
</dbReference>
<evidence type="ECO:0000256" key="1">
    <source>
        <dbReference type="ARBA" id="ARBA00001957"/>
    </source>
</evidence>
<name>A0ABX0CM73_9NOCA</name>
<sequence length="3251" mass="346499">GDGRTSVIAARQLRARQIQFPRPAVASHAGASVSIAMSDDLRARIAALAAGTDTTPFMVVHAAFAVLLARLSGTTDIAIGAPVAGRGDAALDDVVGMFVNTVVLRTEVDAATGFAELLHRVRDRDLDAFAYADLPFERLVEVVDPPRSQARHPLFQVALFFQNLEPVRLELDGLTITEYDGPGYETTRFDLQLTVSDEQLRFGYATDLFDTDTVIGFGTRFLRLLAEVTAEPNRPVGDIDLFASGERHRVLTEWNDSAHTAYVPELLLDEFEAQATATPEEPALVYVPDDGSATVTLGYGDLDRRANQLARHLIDLGVGPESLVALSIRRSVDLVVAMYAVLKAGGAYVPIDPDHPAQRIAHILDTARPAALLTTERDQIDYQGQTVFVDTVALTRRSDEPIAADERTAVLRPQHPAYVIFTSGSTGKPKGVTVSHAAIVNQMNWMQAEYRLAGDDVYLQKTATTFDVSLWGYFLPLRVGATVVLATPDGHRDPGYLAEVIGGYGVTVTDFVPSMLSVFAGHVGTAGPTGALRSLRTVFVIGEALPAETVRAFGAVSRAALHNLYGPTEAAVSITYREVTGEVDRTVMPIGNPEWNSRVYVLDGRLRPTLPGVAGELYLAGTQLARGYHGRAAITADRFVANPFGEPGERMYRTGDLVRWEHTASGAELVYLGRTDFQVKFRGQRIELGEIEAVLAAAPGVAQAAARVADEHLVGYVITQPGAVVRDTELLRAAAAALPSYMLPSTVMVLDSFPLNSSGKLDRSALPDPVFDRVAYRAPVTPAERLVAEAFESVLGSGPVGVDDGFFDLGGNSLTATRVLARLGERLGRRVPVRLLFEAPTVHGLAARLGDAGEQVIALVAGQRPERIPLAPVQRGMWFLNRLDPASAAHNIPVAVRIRGELDTDALVAAFDDVIARHEVLRTIYPVDSTGTGHQIVLPGESARVRLAVESLTGSVEDRIDAFIGTGFDVTTEVPVRAVLLREHDRSHVLVAVVHHIAADGYSMNPLLRDLLAAYLSRVLGSTPMWPQLRAQYADYALWQHTAVDSVAAEQLAYWADTLRDLPEELALPMDRPRPAVASKQGRSIRARIGGGVGARVREIAARHNATPFMVLHAALAALLARLSGGTDIPIGTPVAGRGVAALDDLVGMFVNTLVLRTQPELDLSFAELLDRTRDADIAAFANATVPFDQVVDELGAERSQARHPLFTVALNYLNTGADTYAVPGLDLTPVPFDEPVARFDLQFTVAAELDDDGHLGIELDYATDLFDRSTAAGLLRRFGRLLATLTAEPDRPIGAADLLAPIERAELLARRGAAPVPPCTLAQLIASAVAADPDAIAVAAGDRELTYRAMDEQSSRLARLLIGAGIGAEDVVAVAIPRSAESMLAVWAVAKTGAAFVPVDPTYPAERITHMLADSGAALGLTTASSRAALPDGAEWLVVDAPATATRLWHTSAAPIAATELVRRIRIANPAWMIYTSGSTGVPKGVVATHAGIAGVAVAQRDRYQVGPDSRVLHVASPSFDASMLELLLALAAGATLVIAPAGVYGGSELTALIRDKRVSHAFLTPAVLHTLDPEEVDCLIRLTVGGESFGPEVVRRWSRGQRHFHNTYGPTETTIITTISAPMRPGDPFDMGRPIHGMSAVVLDERLQPVPVGVTGELYLRGHGLARGYHARAALTAQRFVADPYGAAGGRLYRTGDLVRWTTSGAIQYVGRSDQQVKVRGLRIELGEIDAVLAAHPSVEYAVTVGHTSAGATALVSYVVAAPGHTIDTAALIAHAARSLTAYMVPSAIMVLDELPLTPVGKLDRKALPKPEIRTAAFRAPNTATERTVAAVVAAVLGSADATDGAASPEDMGAGSSAVIGLDDDFFALGGNSLTATQLAARLGGALGTSVGVRTVFEHPTVAALAAALDATRDTGEPARPVLARRTTDDPVPLSLAQQRMWFLNRLDRQSTAYNIPLAVRLTGDLDVFALNAAITDVVQRHEVLRTVYPQQQAGPVQVVLPIDQAGTPVLVPIAVTADDLTAAVANFVGDGFDVTDTVPIRARLLALGPAAHVLVVVVHHIAADGSSLAPLARDVMVAYAARKHGAVPDWAPLPVQYADYSRWQRELLGSEDDPASLISRQLDFWTDTLAGLPAQLALPADRPRPAVASTQGRHLDVTIDAALHARLADLGRDSGATLFMVTHAAFAVLLARLSGTSDIAVGTPVAGRGEAALDEVVGMFVNTLVLRAEVDAGASFIELLDRVRAADVAAFAHADVPFERLVEVLNPERSTARHPLFQVGFSFHNQVEADFALDGLTVTAADFDSEVSQFDLHLVVTDRYHADGTPAGMAATLTYATALFDESTVAGFAGRLHRLLAAICATPQAPVGDLPLLDPAESERVLRVWNQAEHEFAPALLTTAFESQAARTPGAIALLAADAALTYGEFGARVNQLARVLIQHGVGPETLVALAIPRSVDLLVAMYAVVTAGGAYVPLDPAHPLDRTAAVLSAASPSLVLTSARAPMVLPGELEPPVLDIRTAGVAAAASGPVYAHERRGSLAPSNTAYVIFTSGSTGIPKGVAVPHVAVSHQLDWMQAEYGLAVGDSVLQLTSAAFDLSIWELWWATRTGARIVLAQPDAHRDPNRLLGLIDHTSITTVTLVPSLLAMLAEAAGERQLPASLRRLLVIGEALPAATLARITAKTTARVDNLYGPTEAAVSVTRFRTERGSRQPVVPIGAPESGTQVYVLDDRMHPVPAGVTGELYLGGAQLARGYHGRPDLTAERFVADPFGALGARLYRTGDMVRWNTDGDLEYVERRDFQVKIGGYRIELADIEHALRSRPEVADAFVIAHRTGGENAMLAGYFTTVEPLTEGDLRAALSELLPNYMVPPVLMRLAELPLTANGKVDRNALPRPEIATREFRAPVTELERTICAVFATVLGVAQPARIGLDDNFFERGGNSLLATRLAAQLGHALSEQIPVVWLFSAPTPAGLVAQIEQHRAGRGRIDADAAFEVLLPLRAGGPREPLFCVHPVGGVAWSFAGLAAHIEPDRPLYGLQSPALNSDEPQAGSIEEWAQRYVREIRAVQPEGPYHLLGWSLGGVLAHAIAVLLQDQGQHVATLAMMDSPLTIEAELSAPIPVAELLGGLLGDQPGAELAPDQLADHLSRLPEPFASFGIDRLTRILDSGADSLRLITRYHPRPYKGELLYFTAASDDPTGATGAATWSDAVDGTVHNHAVQTTHWRMTTDAALARIGHVLTSRWTGHDRA</sequence>
<feature type="non-terminal residue" evidence="5">
    <location>
        <position position="1"/>
    </location>
</feature>
<dbReference type="InterPro" id="IPR036736">
    <property type="entry name" value="ACP-like_sf"/>
</dbReference>
<dbReference type="Gene3D" id="3.30.559.10">
    <property type="entry name" value="Chloramphenicol acetyltransferase-like domain"/>
    <property type="match status" value="3"/>
</dbReference>